<accession>A0A6B8VPL3</accession>
<organism evidence="2 3">
    <name type="scientific">Corynebacterium kalinowskii</name>
    <dbReference type="NCBI Taxonomy" id="2675216"/>
    <lineage>
        <taxon>Bacteria</taxon>
        <taxon>Bacillati</taxon>
        <taxon>Actinomycetota</taxon>
        <taxon>Actinomycetes</taxon>
        <taxon>Mycobacteriales</taxon>
        <taxon>Corynebacteriaceae</taxon>
        <taxon>Corynebacterium</taxon>
    </lineage>
</organism>
<proteinExistence type="predicted"/>
<dbReference type="RefSeq" id="WP_156192125.1">
    <property type="nucleotide sequence ID" value="NZ_CP046452.1"/>
</dbReference>
<dbReference type="Proteomes" id="UP000427071">
    <property type="component" value="Chromosome"/>
</dbReference>
<dbReference type="EMBL" id="CP046452">
    <property type="protein sequence ID" value="QGU01751.1"/>
    <property type="molecule type" value="Genomic_DNA"/>
</dbReference>
<protein>
    <submittedName>
        <fullName evidence="2">Uncharacterized protein</fullName>
    </submittedName>
</protein>
<evidence type="ECO:0000313" key="3">
    <source>
        <dbReference type="Proteomes" id="UP000427071"/>
    </source>
</evidence>
<evidence type="ECO:0000256" key="1">
    <source>
        <dbReference type="SAM" id="MobiDB-lite"/>
    </source>
</evidence>
<name>A0A6B8VPL3_9CORY</name>
<gene>
    <name evidence="2" type="ORF">CKALI_04360</name>
</gene>
<dbReference type="KEGG" id="ckw:CKALI_04360"/>
<feature type="compositionally biased region" description="Polar residues" evidence="1">
    <location>
        <begin position="21"/>
        <end position="34"/>
    </location>
</feature>
<feature type="region of interest" description="Disordered" evidence="1">
    <location>
        <begin position="21"/>
        <end position="53"/>
    </location>
</feature>
<dbReference type="AlphaFoldDB" id="A0A6B8VPL3"/>
<sequence length="276" mass="29841">MKKSTSFFAASVVAATLLTGCTGTNESGNAPQTSDMKDSRASKSDGKGPKVEDSEMYLDGQLVRLIGGANPDDWSVEMTAAESVELVKKYQEEYRANPSTPTAIHVTIDGTSTEFLFTDPAIDLAGPWEKFAKESVKLKDLPETVHHFKGQDSSIENDISSLSAQVPVDQCVKNIQDMAATIGKLDPALDKEYSANIGAKSCGEKEAHVIFDISRPQAELAKDLAAVYGETNGPETFEEVYFDGATGELSVTAFEGQSDDDSKFREVMDKYPELAQ</sequence>
<dbReference type="PROSITE" id="PS51257">
    <property type="entry name" value="PROKAR_LIPOPROTEIN"/>
    <property type="match status" value="1"/>
</dbReference>
<evidence type="ECO:0000313" key="2">
    <source>
        <dbReference type="EMBL" id="QGU01751.1"/>
    </source>
</evidence>
<feature type="compositionally biased region" description="Basic and acidic residues" evidence="1">
    <location>
        <begin position="35"/>
        <end position="53"/>
    </location>
</feature>
<reference evidence="3" key="1">
    <citation type="submission" date="2019-11" db="EMBL/GenBank/DDBJ databases">
        <title>Complete genome sequence of Corynebacterium kalinowskii 1959, a novel Corynebacterium species isolated from soil of a small paddock in Vilsendorf, Germany.</title>
        <authorList>
            <person name="Schaffert L."/>
            <person name="Ruwe M."/>
            <person name="Milse J."/>
            <person name="Hanuschka K."/>
            <person name="Ortseifen V."/>
            <person name="Droste J."/>
            <person name="Brandt D."/>
            <person name="Schlueter L."/>
            <person name="Kutter Y."/>
            <person name="Vinke S."/>
            <person name="Viehoefer P."/>
            <person name="Jacob L."/>
            <person name="Luebke N.-C."/>
            <person name="Schulte-Berndt E."/>
            <person name="Hain C."/>
            <person name="Linder M."/>
            <person name="Schmidt P."/>
            <person name="Wollenschlaeger L."/>
            <person name="Luttermann T."/>
            <person name="Thieme E."/>
            <person name="Hassa J."/>
            <person name="Haak M."/>
            <person name="Wittchen M."/>
            <person name="Mentz A."/>
            <person name="Persicke M."/>
            <person name="Busche T."/>
            <person name="Ruckert C."/>
        </authorList>
    </citation>
    <scope>NUCLEOTIDE SEQUENCE [LARGE SCALE GENOMIC DNA]</scope>
    <source>
        <strain evidence="3">1959</strain>
    </source>
</reference>
<keyword evidence="3" id="KW-1185">Reference proteome</keyword>